<feature type="region of interest" description="Disordered" evidence="4">
    <location>
        <begin position="186"/>
        <end position="213"/>
    </location>
</feature>
<evidence type="ECO:0000256" key="2">
    <source>
        <dbReference type="ARBA" id="ARBA00022676"/>
    </source>
</evidence>
<dbReference type="FunFam" id="3.90.550.10:FF:000237">
    <property type="entry name" value="WGS project CABT00000000 data, contig 2.1"/>
    <property type="match status" value="1"/>
</dbReference>
<evidence type="ECO:0000313" key="6">
    <source>
        <dbReference type="EMBL" id="KAF5268387.1"/>
    </source>
</evidence>
<name>A0A8H5EQ58_FUSOX</name>
<evidence type="ECO:0000256" key="4">
    <source>
        <dbReference type="SAM" id="MobiDB-lite"/>
    </source>
</evidence>
<keyword evidence="5" id="KW-1133">Transmembrane helix</keyword>
<proteinExistence type="inferred from homology"/>
<keyword evidence="5" id="KW-0472">Membrane</keyword>
<dbReference type="Proteomes" id="UP000558688">
    <property type="component" value="Unassembled WGS sequence"/>
</dbReference>
<dbReference type="GO" id="GO:0000139">
    <property type="term" value="C:Golgi membrane"/>
    <property type="evidence" value="ECO:0007669"/>
    <property type="project" value="TreeGrafter"/>
</dbReference>
<reference evidence="6" key="1">
    <citation type="submission" date="2020-02" db="EMBL/GenBank/DDBJ databases">
        <title>Identification and distribution of gene clusters putatively required for synthesis of sphingolipid metabolism inhibitors in phylogenetically diverse species of the filamentous fungus Fusarium.</title>
        <authorList>
            <person name="Kim H.-S."/>
            <person name="Busman M."/>
            <person name="Brown D.W."/>
            <person name="Divon H."/>
            <person name="Uhlig S."/>
            <person name="Proctor R.H."/>
        </authorList>
    </citation>
    <scope>NUCLEOTIDE SEQUENCE [LARGE SCALE GENOMIC DNA]</scope>
    <source>
        <strain evidence="6">NRRL 39464</strain>
    </source>
</reference>
<evidence type="ECO:0000256" key="1">
    <source>
        <dbReference type="ARBA" id="ARBA00005664"/>
    </source>
</evidence>
<protein>
    <submittedName>
        <fullName evidence="6">Uncharacterized protein</fullName>
    </submittedName>
</protein>
<sequence length="872" mass="98422">MLQLKRLPWSTAAVALKAVIVLFGILLCYQAYTFYGEWSWPKSFTYGTTQDPVSLVHPHGGNQCLPSLNSSLLLEAKTIRNACRHMSPYPSSDVRIGRVTAHFGSVQEHYQKALRTHVLHSMIHDNDLEVMCTPVVDSLWNKPAFILSLLLDEMVKPAQERLEWLFWVDRDTLILDQCRPLSSFLSPHDVDESDETEDTDDSEPERSNETKHDDIHLLVTNDWNGLNNGVFFVRVNQWAIELFSDIAAFRYYRPNVSLPFTEQSAMEIIMNEPKFKSNVQVIPQEWFNTYPKGSPTDFVEKADEDGLEDYHARRGDFLLHFAGRGGRDKLINEWTEMLEGTRRDVMLLSHLQVTNALQIQPYHQVSLSQDLTILHPAPRNGLLMRSMESSAWKDSHNSNEAEELEGFSRQLVLQVAGCDDVLGPWLLTMNFARKAFSFYILLGALFSHTDAAEQKHIDEACSDVWGVINCDSSITYPNYPRPLNDVNGTQIDTEIVPKEVNICDAVRDALGSDDFVNNAETNCTCLSNSVYWGSSSNAKPSFDGQINAHITGPYLDWIHKEETVYRASVVKNQLAATNGWTFVQAPAIDVATYKRLSKAVMSCYTGTCDGPKVRAFYASYVENADSVIDSDFVRMLNKWVALFETLKKRTTDVQTYSKQVQARLRTVASKVNSVKANICKNNTCKGSTPANAFKKYIIKAFRVTQYLPQAAEGLKKLTGTFNLISNHAGAAKTAATTINQILSVKWARNSELSKTASGRKVRDGLISIQRSFRNDLKGPLDNLIKANKAVEDILIQLPLQKKRLEFSSGSVSYSRWTNARMPVPCKKEDTKFYSIGGLPATYTYQQVQACEFGPTKVPFIKNVIPYMKYRFV</sequence>
<dbReference type="InterPro" id="IPR008630">
    <property type="entry name" value="Glyco_trans_34"/>
</dbReference>
<feature type="compositionally biased region" description="Acidic residues" evidence="4">
    <location>
        <begin position="191"/>
        <end position="203"/>
    </location>
</feature>
<dbReference type="GO" id="GO:0016757">
    <property type="term" value="F:glycosyltransferase activity"/>
    <property type="evidence" value="ECO:0007669"/>
    <property type="project" value="UniProtKB-KW"/>
</dbReference>
<gene>
    <name evidence="6" type="ORF">FOXYS1_730</name>
</gene>
<comment type="caution">
    <text evidence="6">The sequence shown here is derived from an EMBL/GenBank/DDBJ whole genome shotgun (WGS) entry which is preliminary data.</text>
</comment>
<evidence type="ECO:0000313" key="7">
    <source>
        <dbReference type="Proteomes" id="UP000558688"/>
    </source>
</evidence>
<dbReference type="PANTHER" id="PTHR31306:SF8">
    <property type="entry name" value="GLYCOSYLTRANSFERASE FAMILY 34 PROTEIN"/>
    <property type="match status" value="1"/>
</dbReference>
<keyword evidence="3" id="KW-0808">Transferase</keyword>
<feature type="compositionally biased region" description="Basic and acidic residues" evidence="4">
    <location>
        <begin position="204"/>
        <end position="213"/>
    </location>
</feature>
<dbReference type="Gene3D" id="3.90.550.10">
    <property type="entry name" value="Spore Coat Polysaccharide Biosynthesis Protein SpsA, Chain A"/>
    <property type="match status" value="1"/>
</dbReference>
<dbReference type="PANTHER" id="PTHR31306">
    <property type="entry name" value="ALPHA-1,6-MANNOSYLTRANSFERASE MNN11-RELATED"/>
    <property type="match status" value="1"/>
</dbReference>
<feature type="transmembrane region" description="Helical" evidence="5">
    <location>
        <begin position="12"/>
        <end position="32"/>
    </location>
</feature>
<keyword evidence="5" id="KW-0812">Transmembrane</keyword>
<organism evidence="6 7">
    <name type="scientific">Fusarium oxysporum</name>
    <name type="common">Fusarium vascular wilt</name>
    <dbReference type="NCBI Taxonomy" id="5507"/>
    <lineage>
        <taxon>Eukaryota</taxon>
        <taxon>Fungi</taxon>
        <taxon>Dikarya</taxon>
        <taxon>Ascomycota</taxon>
        <taxon>Pezizomycotina</taxon>
        <taxon>Sordariomycetes</taxon>
        <taxon>Hypocreomycetidae</taxon>
        <taxon>Hypocreales</taxon>
        <taxon>Nectriaceae</taxon>
        <taxon>Fusarium</taxon>
        <taxon>Fusarium oxysporum species complex</taxon>
    </lineage>
</organism>
<dbReference type="InterPro" id="IPR029044">
    <property type="entry name" value="Nucleotide-diphossugar_trans"/>
</dbReference>
<comment type="similarity">
    <text evidence="1">Belongs to the glycosyltransferase 34 family.</text>
</comment>
<dbReference type="Pfam" id="PF05637">
    <property type="entry name" value="Glyco_transf_34"/>
    <property type="match status" value="1"/>
</dbReference>
<dbReference type="EMBL" id="JAAFOW010000116">
    <property type="protein sequence ID" value="KAF5268387.1"/>
    <property type="molecule type" value="Genomic_DNA"/>
</dbReference>
<evidence type="ECO:0000256" key="5">
    <source>
        <dbReference type="SAM" id="Phobius"/>
    </source>
</evidence>
<keyword evidence="2" id="KW-0328">Glycosyltransferase</keyword>
<evidence type="ECO:0000256" key="3">
    <source>
        <dbReference type="ARBA" id="ARBA00022679"/>
    </source>
</evidence>
<accession>A0A8H5EQ58</accession>
<dbReference type="GO" id="GO:0006487">
    <property type="term" value="P:protein N-linked glycosylation"/>
    <property type="evidence" value="ECO:0007669"/>
    <property type="project" value="TreeGrafter"/>
</dbReference>
<dbReference type="AlphaFoldDB" id="A0A8H5EQ58"/>